<sequence>MEHLLMSARRDSPGSPRLESYCFSTLEDVDRGSFDHLVVGGGLVGTVMASELLARDPGARVLVLEQGPFLLPDHVQNLPSTYHSLINRAQASPWRVEGDLSLAPQVPYVGGRALFWSTWTPQPRPEHLRDWPDEVVAGLEDEWEGARELLGVRSGAFCGHEATSLHRQAGERLFQGLGTIADLSVPDTPQGLDAPLAAGPGASSAGYRRFSPVPMLLDLLRRYPERLTVVTECEVLRLYEENGRATAAETTQGTLHGLEDAAVVLAHGTVETTKVVLSSFPGSRVPLAGRNLNGHVGTWFTCRVPRAAFPGLPSSYQAAAFYLDGATKTRQFHIDINASATSDSARDVEDIYRLVPDIFRADALQQLCDDDHVVLFMHGIGEVAGERGPRAPGRVRLDESGGTVVTTHLDAEDARMWDAMDDAMTELVGTLAQGAPVEFWSPGERRWTTKGPVEHRQTFLMHECGTLWMGHDAQESVTDLTGRLHAVDNVYLSTSAVFPTGGSWNPTLTMVAMARRLARHLSRRA</sequence>
<evidence type="ECO:0000256" key="3">
    <source>
        <dbReference type="ARBA" id="ARBA00022630"/>
    </source>
</evidence>
<comment type="similarity">
    <text evidence="2">Belongs to the GMC oxidoreductase family.</text>
</comment>
<name>A0A4Q1R8G4_9ACTN</name>
<comment type="caution">
    <text evidence="7">The sequence shown here is derived from an EMBL/GenBank/DDBJ whole genome shotgun (WGS) entry which is preliminary data.</text>
</comment>
<keyword evidence="5" id="KW-0560">Oxidoreductase</keyword>
<proteinExistence type="inferred from homology"/>
<dbReference type="EMBL" id="SDIF01000009">
    <property type="protein sequence ID" value="RXS69631.1"/>
    <property type="molecule type" value="Genomic_DNA"/>
</dbReference>
<dbReference type="Proteomes" id="UP000289482">
    <property type="component" value="Unassembled WGS sequence"/>
</dbReference>
<keyword evidence="8" id="KW-1185">Reference proteome</keyword>
<feature type="domain" description="Glucose-methanol-choline oxidoreductase C-terminal" evidence="6">
    <location>
        <begin position="389"/>
        <end position="514"/>
    </location>
</feature>
<dbReference type="PANTHER" id="PTHR42784:SF1">
    <property type="entry name" value="PYRANOSE 2-OXIDASE"/>
    <property type="match status" value="1"/>
</dbReference>
<keyword evidence="3" id="KW-0285">Flavoprotein</keyword>
<keyword evidence="4" id="KW-0274">FAD</keyword>
<accession>A0A4Q1R8G4</accession>
<evidence type="ECO:0000256" key="5">
    <source>
        <dbReference type="ARBA" id="ARBA00023002"/>
    </source>
</evidence>
<evidence type="ECO:0000256" key="4">
    <source>
        <dbReference type="ARBA" id="ARBA00022827"/>
    </source>
</evidence>
<dbReference type="SUPFAM" id="SSF51905">
    <property type="entry name" value="FAD/NAD(P)-binding domain"/>
    <property type="match status" value="1"/>
</dbReference>
<comment type="cofactor">
    <cofactor evidence="1">
        <name>FAD</name>
        <dbReference type="ChEBI" id="CHEBI:57692"/>
    </cofactor>
</comment>
<evidence type="ECO:0000313" key="8">
    <source>
        <dbReference type="Proteomes" id="UP000289482"/>
    </source>
</evidence>
<dbReference type="PANTHER" id="PTHR42784">
    <property type="entry name" value="PYRANOSE 2-OXIDASE"/>
    <property type="match status" value="1"/>
</dbReference>
<protein>
    <submittedName>
        <fullName evidence="7">GMC family oxidoreductase</fullName>
    </submittedName>
</protein>
<dbReference type="GO" id="GO:0016614">
    <property type="term" value="F:oxidoreductase activity, acting on CH-OH group of donors"/>
    <property type="evidence" value="ECO:0007669"/>
    <property type="project" value="InterPro"/>
</dbReference>
<dbReference type="Pfam" id="PF05199">
    <property type="entry name" value="GMC_oxred_C"/>
    <property type="match status" value="1"/>
</dbReference>
<dbReference type="InterPro" id="IPR036188">
    <property type="entry name" value="FAD/NAD-bd_sf"/>
</dbReference>
<dbReference type="AlphaFoldDB" id="A0A4Q1R8G4"/>
<reference evidence="7 8" key="1">
    <citation type="submission" date="2019-01" db="EMBL/GenBank/DDBJ databases">
        <title>Draft genome sequences of the type strain Streptomyces sioyaensis DSM 40032 and its novel strain, TM32, a thermotolerant antibiotics-producing actinobacterium.</title>
        <authorList>
            <person name="Nakaew N."/>
            <person name="Lumyong S."/>
            <person name="Sloan W.T."/>
            <person name="Sungthong R."/>
        </authorList>
    </citation>
    <scope>NUCLEOTIDE SEQUENCE [LARGE SCALE GENOMIC DNA]</scope>
    <source>
        <strain evidence="7 8">DSM 40032</strain>
    </source>
</reference>
<evidence type="ECO:0000313" key="7">
    <source>
        <dbReference type="EMBL" id="RXS69631.1"/>
    </source>
</evidence>
<dbReference type="InterPro" id="IPR051473">
    <property type="entry name" value="P2Ox-like"/>
</dbReference>
<organism evidence="7 8">
    <name type="scientific">Streptomyces sioyaensis</name>
    <dbReference type="NCBI Taxonomy" id="67364"/>
    <lineage>
        <taxon>Bacteria</taxon>
        <taxon>Bacillati</taxon>
        <taxon>Actinomycetota</taxon>
        <taxon>Actinomycetes</taxon>
        <taxon>Kitasatosporales</taxon>
        <taxon>Streptomycetaceae</taxon>
        <taxon>Streptomyces</taxon>
    </lineage>
</organism>
<evidence type="ECO:0000256" key="2">
    <source>
        <dbReference type="ARBA" id="ARBA00010790"/>
    </source>
</evidence>
<evidence type="ECO:0000259" key="6">
    <source>
        <dbReference type="Pfam" id="PF05199"/>
    </source>
</evidence>
<dbReference type="Gene3D" id="3.50.50.60">
    <property type="entry name" value="FAD/NAD(P)-binding domain"/>
    <property type="match status" value="2"/>
</dbReference>
<evidence type="ECO:0000256" key="1">
    <source>
        <dbReference type="ARBA" id="ARBA00001974"/>
    </source>
</evidence>
<dbReference type="InterPro" id="IPR007867">
    <property type="entry name" value="GMC_OxRtase_C"/>
</dbReference>
<gene>
    <name evidence="7" type="ORF">EST54_05275</name>
</gene>